<dbReference type="GO" id="GO:0009279">
    <property type="term" value="C:cell outer membrane"/>
    <property type="evidence" value="ECO:0007669"/>
    <property type="project" value="TreeGrafter"/>
</dbReference>
<dbReference type="HOGENOM" id="CLU_095993_4_0_6"/>
<dbReference type="HAMAP" id="MF_01914">
    <property type="entry name" value="LPS_assembly_LptA"/>
    <property type="match status" value="1"/>
</dbReference>
<feature type="domain" description="Organic solvent tolerance-like N-terminal" evidence="7">
    <location>
        <begin position="56"/>
        <end position="166"/>
    </location>
</feature>
<reference evidence="8 9" key="1">
    <citation type="journal article" date="2007" name="Proc. Natl. Acad. Sci. U.S.A.">
        <title>Characterization of a marine gammaproteobacterium capable of aerobic anoxygenic photosynthesis.</title>
        <authorList>
            <person name="Fuchs B.M."/>
            <person name="Spring S."/>
            <person name="Teeling H."/>
            <person name="Quast C."/>
            <person name="Wulf J."/>
            <person name="Schattenhofer M."/>
            <person name="Yan S."/>
            <person name="Ferriera S."/>
            <person name="Johnson J."/>
            <person name="Glockner F.O."/>
            <person name="Amann R."/>
        </authorList>
    </citation>
    <scope>NUCLEOTIDE SEQUENCE [LARGE SCALE GENOMIC DNA]</scope>
    <source>
        <strain evidence="8">KT71</strain>
    </source>
</reference>
<dbReference type="PANTHER" id="PTHR36504">
    <property type="entry name" value="LIPOPOLYSACCHARIDE EXPORT SYSTEM PROTEIN LPTA"/>
    <property type="match status" value="1"/>
</dbReference>
<evidence type="ECO:0000256" key="6">
    <source>
        <dbReference type="SAM" id="Phobius"/>
    </source>
</evidence>
<dbReference type="GO" id="GO:0017089">
    <property type="term" value="F:glycolipid transfer activity"/>
    <property type="evidence" value="ECO:0007669"/>
    <property type="project" value="TreeGrafter"/>
</dbReference>
<keyword evidence="2" id="KW-0732">Signal</keyword>
<dbReference type="GO" id="GO:0043165">
    <property type="term" value="P:Gram-negative-bacterium-type cell outer membrane assembly"/>
    <property type="evidence" value="ECO:0007669"/>
    <property type="project" value="UniProtKB-UniRule"/>
</dbReference>
<evidence type="ECO:0000256" key="2">
    <source>
        <dbReference type="ARBA" id="ARBA00022729"/>
    </source>
</evidence>
<feature type="transmembrane region" description="Helical" evidence="6">
    <location>
        <begin position="21"/>
        <end position="45"/>
    </location>
</feature>
<reference evidence="8 9" key="2">
    <citation type="journal article" date="2009" name="PLoS ONE">
        <title>The photosynthetic apparatus and its regulation in the aerobic gammaproteobacterium Congregibacter litoralis gen. nov., sp. nov.</title>
        <authorList>
            <person name="Spring S."/>
            <person name="Lunsdorf H."/>
            <person name="Fuchs B.M."/>
            <person name="Tindall B.J."/>
        </authorList>
    </citation>
    <scope>NUCLEOTIDE SEQUENCE [LARGE SCALE GENOMIC DNA]</scope>
    <source>
        <strain evidence="8">KT71</strain>
    </source>
</reference>
<dbReference type="Pfam" id="PF03968">
    <property type="entry name" value="LptD_N"/>
    <property type="match status" value="1"/>
</dbReference>
<comment type="subunit">
    <text evidence="4">Component of the lipopolysaccharide transport and assembly complex.</text>
</comment>
<dbReference type="STRING" id="314285.KT71_10227"/>
<feature type="compositionally biased region" description="Basic and acidic residues" evidence="5">
    <location>
        <begin position="192"/>
        <end position="212"/>
    </location>
</feature>
<keyword evidence="1 4" id="KW-0813">Transport</keyword>
<dbReference type="eggNOG" id="COG1934">
    <property type="taxonomic scope" value="Bacteria"/>
</dbReference>
<dbReference type="PANTHER" id="PTHR36504:SF1">
    <property type="entry name" value="LIPOPOLYSACCHARIDE EXPORT SYSTEM PROTEIN LPTA"/>
    <property type="match status" value="1"/>
</dbReference>
<sequence length="239" mass="25492">MSPKADVKVESSTARQGYAVLLRRLCAILARCAMIIGALGSYPALALPEDRLQSIEITAARAVRDERAGFTVYSGDVVMKQGSLHIRADKITIFHDSEAADRIIAVGEPATLRQQPEIDKGFVTASAGRIVYEKSREWVQLREAAVIEQDGAVVSGDSIDYFMAEQRVRADAAPEDASGRVQVIIPAAVIEAETRDGDDNSGDKKDSNDKNSEAPASEPGPGESGQNPRGGVDGDPDSP</sequence>
<comment type="similarity">
    <text evidence="4">Belongs to the LptA family.</text>
</comment>
<dbReference type="RefSeq" id="WP_008294479.1">
    <property type="nucleotide sequence ID" value="NZ_CM002299.1"/>
</dbReference>
<protein>
    <recommendedName>
        <fullName evidence="4">Lipopolysaccharide export system protein LptA</fullName>
    </recommendedName>
</protein>
<accession>A4A5C6</accession>
<feature type="region of interest" description="Disordered" evidence="5">
    <location>
        <begin position="190"/>
        <end position="239"/>
    </location>
</feature>
<dbReference type="InterPro" id="IPR005653">
    <property type="entry name" value="OstA-like_N"/>
</dbReference>
<evidence type="ECO:0000256" key="5">
    <source>
        <dbReference type="SAM" id="MobiDB-lite"/>
    </source>
</evidence>
<gene>
    <name evidence="4" type="primary">lptA</name>
    <name evidence="8" type="ORF">KT71_10227</name>
</gene>
<organism evidence="8 9">
    <name type="scientific">Congregibacter litoralis KT71</name>
    <dbReference type="NCBI Taxonomy" id="314285"/>
    <lineage>
        <taxon>Bacteria</taxon>
        <taxon>Pseudomonadati</taxon>
        <taxon>Pseudomonadota</taxon>
        <taxon>Gammaproteobacteria</taxon>
        <taxon>Cellvibrionales</taxon>
        <taxon>Halieaceae</taxon>
        <taxon>Congregibacter</taxon>
    </lineage>
</organism>
<dbReference type="AlphaFoldDB" id="A4A5C6"/>
<keyword evidence="3 4" id="KW-0574">Periplasm</keyword>
<evidence type="ECO:0000259" key="7">
    <source>
        <dbReference type="Pfam" id="PF03968"/>
    </source>
</evidence>
<dbReference type="Gene3D" id="2.60.450.10">
    <property type="entry name" value="Lipopolysaccharide (LPS) transport protein A like domain"/>
    <property type="match status" value="1"/>
</dbReference>
<dbReference type="Proteomes" id="UP000019205">
    <property type="component" value="Chromosome"/>
</dbReference>
<dbReference type="InterPro" id="IPR052037">
    <property type="entry name" value="LPS_export_LptA"/>
</dbReference>
<proteinExistence type="inferred from homology"/>
<keyword evidence="6" id="KW-1133">Transmembrane helix</keyword>
<evidence type="ECO:0000256" key="3">
    <source>
        <dbReference type="ARBA" id="ARBA00022764"/>
    </source>
</evidence>
<keyword evidence="6" id="KW-0472">Membrane</keyword>
<dbReference type="GO" id="GO:0001530">
    <property type="term" value="F:lipopolysaccharide binding"/>
    <property type="evidence" value="ECO:0007669"/>
    <property type="project" value="InterPro"/>
</dbReference>
<name>A4A5C6_9GAMM</name>
<dbReference type="EMBL" id="AAOA02000003">
    <property type="protein sequence ID" value="EAQ98997.1"/>
    <property type="molecule type" value="Genomic_DNA"/>
</dbReference>
<dbReference type="InterPro" id="IPR014340">
    <property type="entry name" value="LptA"/>
</dbReference>
<dbReference type="GO" id="GO:0030288">
    <property type="term" value="C:outer membrane-bounded periplasmic space"/>
    <property type="evidence" value="ECO:0007669"/>
    <property type="project" value="TreeGrafter"/>
</dbReference>
<comment type="subcellular location">
    <subcellularLocation>
        <location evidence="4">Periplasm</location>
    </subcellularLocation>
</comment>
<dbReference type="NCBIfam" id="TIGR03002">
    <property type="entry name" value="outer_YhbN_LptA"/>
    <property type="match status" value="1"/>
</dbReference>
<evidence type="ECO:0000256" key="4">
    <source>
        <dbReference type="HAMAP-Rule" id="MF_01914"/>
    </source>
</evidence>
<evidence type="ECO:0000313" key="8">
    <source>
        <dbReference type="EMBL" id="EAQ98997.1"/>
    </source>
</evidence>
<comment type="function">
    <text evidence="4">Involved in the assembly of lipopolysaccharide (LPS). Required for the translocation of LPS from the inner membrane to the outer membrane. May form a bridge between the inner membrane and the outer membrane, via interactions with LptC and LptD, thereby facilitating LPS transfer across the periplasm.</text>
</comment>
<keyword evidence="9" id="KW-1185">Reference proteome</keyword>
<dbReference type="GO" id="GO:0015920">
    <property type="term" value="P:lipopolysaccharide transport"/>
    <property type="evidence" value="ECO:0007669"/>
    <property type="project" value="UniProtKB-UniRule"/>
</dbReference>
<comment type="caution">
    <text evidence="8">The sequence shown here is derived from an EMBL/GenBank/DDBJ whole genome shotgun (WGS) entry which is preliminary data.</text>
</comment>
<keyword evidence="6" id="KW-0812">Transmembrane</keyword>
<evidence type="ECO:0000256" key="1">
    <source>
        <dbReference type="ARBA" id="ARBA00022448"/>
    </source>
</evidence>
<evidence type="ECO:0000313" key="9">
    <source>
        <dbReference type="Proteomes" id="UP000019205"/>
    </source>
</evidence>